<evidence type="ECO:0000313" key="2">
    <source>
        <dbReference type="Proteomes" id="UP001280156"/>
    </source>
</evidence>
<proteinExistence type="predicted"/>
<sequence>MAVLESFVYGDPEVAGVRKFLSLDEVTPALMAKSGLDRLFVETRNAPLYVRLLCFDSCIKGIV</sequence>
<dbReference type="Proteomes" id="UP001280156">
    <property type="component" value="Unassembled WGS sequence"/>
</dbReference>
<keyword evidence="2" id="KW-1185">Reference proteome</keyword>
<name>A0ABU4YM62_9HYPH</name>
<evidence type="ECO:0000313" key="1">
    <source>
        <dbReference type="EMBL" id="MDX8487938.1"/>
    </source>
</evidence>
<organism evidence="1 2">
    <name type="scientific">Mesorhizobium humile</name>
    <dbReference type="NCBI Taxonomy" id="3072313"/>
    <lineage>
        <taxon>Bacteria</taxon>
        <taxon>Pseudomonadati</taxon>
        <taxon>Pseudomonadota</taxon>
        <taxon>Alphaproteobacteria</taxon>
        <taxon>Hyphomicrobiales</taxon>
        <taxon>Phyllobacteriaceae</taxon>
        <taxon>Mesorhizobium</taxon>
    </lineage>
</organism>
<dbReference type="RefSeq" id="WP_320293524.1">
    <property type="nucleotide sequence ID" value="NZ_JAVIIU010000001.1"/>
</dbReference>
<gene>
    <name evidence="1" type="ORF">RFM52_22420</name>
</gene>
<reference evidence="1 2" key="1">
    <citation type="submission" date="2023-08" db="EMBL/GenBank/DDBJ databases">
        <title>Implementing the SeqCode for naming new Mesorhizobium species isolated from Vachellia karroo root nodules.</title>
        <authorList>
            <person name="Van Lill M."/>
        </authorList>
    </citation>
    <scope>NUCLEOTIDE SEQUENCE [LARGE SCALE GENOMIC DNA]</scope>
    <source>
        <strain evidence="1 2">VK2B</strain>
    </source>
</reference>
<protein>
    <submittedName>
        <fullName evidence="1">Uncharacterized protein</fullName>
    </submittedName>
</protein>
<comment type="caution">
    <text evidence="1">The sequence shown here is derived from an EMBL/GenBank/DDBJ whole genome shotgun (WGS) entry which is preliminary data.</text>
</comment>
<accession>A0ABU4YM62</accession>
<dbReference type="EMBL" id="JAVIIV010000016">
    <property type="protein sequence ID" value="MDX8487938.1"/>
    <property type="molecule type" value="Genomic_DNA"/>
</dbReference>